<evidence type="ECO:0000256" key="4">
    <source>
        <dbReference type="ARBA" id="ARBA00022679"/>
    </source>
</evidence>
<keyword evidence="3 8" id="KW-0762">Sugar transport</keyword>
<dbReference type="InterPro" id="IPR011055">
    <property type="entry name" value="Dup_hybrid_motif"/>
</dbReference>
<keyword evidence="9" id="KW-1185">Reference proteome</keyword>
<dbReference type="RefSeq" id="WP_118365899.1">
    <property type="nucleotide sequence ID" value="NZ_QRPK01000087.1"/>
</dbReference>
<comment type="caution">
    <text evidence="8">The sequence shown here is derived from an EMBL/GenBank/DDBJ whole genome shotgun (WGS) entry which is preliminary data.</text>
</comment>
<dbReference type="FunFam" id="2.70.70.10:FF:000001">
    <property type="entry name" value="PTS system glucose-specific IIA component"/>
    <property type="match status" value="1"/>
</dbReference>
<dbReference type="AlphaFoldDB" id="A0A415P066"/>
<evidence type="ECO:0000256" key="1">
    <source>
        <dbReference type="ARBA" id="ARBA00004496"/>
    </source>
</evidence>
<dbReference type="Gene3D" id="2.70.70.10">
    <property type="entry name" value="Glucose Permease (Domain IIA)"/>
    <property type="match status" value="1"/>
</dbReference>
<name>A0A415P066_9FIRM</name>
<dbReference type="NCBIfam" id="TIGR00830">
    <property type="entry name" value="PTBA"/>
    <property type="match status" value="1"/>
</dbReference>
<comment type="subcellular location">
    <subcellularLocation>
        <location evidence="1">Cytoplasm</location>
    </subcellularLocation>
</comment>
<evidence type="ECO:0000313" key="8">
    <source>
        <dbReference type="EMBL" id="RHM06121.1"/>
    </source>
</evidence>
<dbReference type="GO" id="GO:0009401">
    <property type="term" value="P:phosphoenolpyruvate-dependent sugar phosphotransferase system"/>
    <property type="evidence" value="ECO:0007669"/>
    <property type="project" value="UniProtKB-KW"/>
</dbReference>
<dbReference type="Pfam" id="PF00358">
    <property type="entry name" value="PTS_EIIA_1"/>
    <property type="match status" value="1"/>
</dbReference>
<keyword evidence="4" id="KW-0808">Transferase</keyword>
<gene>
    <name evidence="8" type="ORF">DWZ83_09910</name>
</gene>
<keyword evidence="6" id="KW-0418">Kinase</keyword>
<accession>A0A415P066</accession>
<dbReference type="InterPro" id="IPR001127">
    <property type="entry name" value="PTS_EIIA_1_perm"/>
</dbReference>
<dbReference type="OrthoDB" id="92465at2"/>
<evidence type="ECO:0000313" key="9">
    <source>
        <dbReference type="Proteomes" id="UP000284868"/>
    </source>
</evidence>
<dbReference type="Proteomes" id="UP000284868">
    <property type="component" value="Unassembled WGS sequence"/>
</dbReference>
<protein>
    <submittedName>
        <fullName evidence="8">PTS glucose transporter subunit IIA</fullName>
    </submittedName>
</protein>
<keyword evidence="5" id="KW-0598">Phosphotransferase system</keyword>
<evidence type="ECO:0000256" key="3">
    <source>
        <dbReference type="ARBA" id="ARBA00022597"/>
    </source>
</evidence>
<evidence type="ECO:0000259" key="7">
    <source>
        <dbReference type="PROSITE" id="PS51093"/>
    </source>
</evidence>
<dbReference type="EMBL" id="QRPK01000087">
    <property type="protein sequence ID" value="RHM06121.1"/>
    <property type="molecule type" value="Genomic_DNA"/>
</dbReference>
<keyword evidence="2" id="KW-0813">Transport</keyword>
<dbReference type="PANTHER" id="PTHR45008:SF1">
    <property type="entry name" value="PTS SYSTEM GLUCOSE-SPECIFIC EIIA COMPONENT"/>
    <property type="match status" value="1"/>
</dbReference>
<proteinExistence type="predicted"/>
<evidence type="ECO:0000256" key="2">
    <source>
        <dbReference type="ARBA" id="ARBA00022448"/>
    </source>
</evidence>
<dbReference type="GO" id="GO:0016301">
    <property type="term" value="F:kinase activity"/>
    <property type="evidence" value="ECO:0007669"/>
    <property type="project" value="UniProtKB-KW"/>
</dbReference>
<dbReference type="PROSITE" id="PS51093">
    <property type="entry name" value="PTS_EIIA_TYPE_1"/>
    <property type="match status" value="1"/>
</dbReference>
<evidence type="ECO:0000256" key="6">
    <source>
        <dbReference type="ARBA" id="ARBA00022777"/>
    </source>
</evidence>
<organism evidence="8 9">
    <name type="scientific">Amedibacillus dolichus</name>
    <dbReference type="NCBI Taxonomy" id="31971"/>
    <lineage>
        <taxon>Bacteria</taxon>
        <taxon>Bacillati</taxon>
        <taxon>Bacillota</taxon>
        <taxon>Erysipelotrichia</taxon>
        <taxon>Erysipelotrichales</taxon>
        <taxon>Erysipelotrichaceae</taxon>
        <taxon>Amedibacillus</taxon>
    </lineage>
</organism>
<evidence type="ECO:0000256" key="5">
    <source>
        <dbReference type="ARBA" id="ARBA00022683"/>
    </source>
</evidence>
<dbReference type="SUPFAM" id="SSF51261">
    <property type="entry name" value="Duplicated hybrid motif"/>
    <property type="match status" value="1"/>
</dbReference>
<dbReference type="InterPro" id="IPR050890">
    <property type="entry name" value="PTS_EIIA_component"/>
</dbReference>
<dbReference type="PANTHER" id="PTHR45008">
    <property type="entry name" value="PTS SYSTEM GLUCOSE-SPECIFIC EIIA COMPONENT"/>
    <property type="match status" value="1"/>
</dbReference>
<dbReference type="GO" id="GO:0005737">
    <property type="term" value="C:cytoplasm"/>
    <property type="evidence" value="ECO:0007669"/>
    <property type="project" value="UniProtKB-SubCell"/>
</dbReference>
<reference evidence="8 9" key="1">
    <citation type="submission" date="2018-08" db="EMBL/GenBank/DDBJ databases">
        <title>A genome reference for cultivated species of the human gut microbiota.</title>
        <authorList>
            <person name="Zou Y."/>
            <person name="Xue W."/>
            <person name="Luo G."/>
        </authorList>
    </citation>
    <scope>NUCLEOTIDE SEQUENCE [LARGE SCALE GENOMIC DNA]</scope>
    <source>
        <strain evidence="8 9">AF35-6BH</strain>
    </source>
</reference>
<feature type="domain" description="PTS EIIA type-1" evidence="7">
    <location>
        <begin position="29"/>
        <end position="132"/>
    </location>
</feature>
<sequence>MWNLLKKKKKEMIVSPIQGKLINLSMVKDEAFASKAMGDGFAVEPSENKIVAPISGTICAVFPTKHAFGIANDHAELIVHIGIDTVNLKGVGFHSFVEQGEKVKQGQVIAEIDLDAITQQGYDITTMVVFTDNNVPKLLKLNEFVCGGEEVAELE</sequence>